<comment type="caution">
    <text evidence="2">The sequence shown here is derived from an EMBL/GenBank/DDBJ whole genome shotgun (WGS) entry which is preliminary data.</text>
</comment>
<accession>A0AAD8URW9</accession>
<feature type="region of interest" description="Disordered" evidence="1">
    <location>
        <begin position="136"/>
        <end position="155"/>
    </location>
</feature>
<dbReference type="EMBL" id="JAVEPI010000002">
    <property type="protein sequence ID" value="KAK1443816.1"/>
    <property type="molecule type" value="Genomic_DNA"/>
</dbReference>
<evidence type="ECO:0000256" key="1">
    <source>
        <dbReference type="SAM" id="MobiDB-lite"/>
    </source>
</evidence>
<dbReference type="AlphaFoldDB" id="A0AAD8URW9"/>
<gene>
    <name evidence="2" type="ORF">BgAZ_206920</name>
</gene>
<evidence type="ECO:0000313" key="2">
    <source>
        <dbReference type="EMBL" id="KAK1443816.1"/>
    </source>
</evidence>
<evidence type="ECO:0000313" key="3">
    <source>
        <dbReference type="Proteomes" id="UP001230268"/>
    </source>
</evidence>
<dbReference type="Proteomes" id="UP001230268">
    <property type="component" value="Unassembled WGS sequence"/>
</dbReference>
<sequence>MEDSNVPRCMQEYPKGSNLPTERAPNDASLEPDGNPLQLSDLVEDETTTAAPMQKKGGDKLVSMASIETQPPMNYNYGGSLYQTPNFSYESEKNMIGYGPGYNDCYGLENSWPYNGGSQMDSLQMVNSQLSLGSQGSHFSGLTNKREGSSGSASYTSEYQIKDQPLLKHSSLIDRVSNKVVAMDPVILVDKVERSLIVQWHENGIKREQRISYKKYGNAKAQQRAESLIAKLMSGSTFDQLYPEKGPPILTIFENVGEYRVSLTRDRIKREWKVEWINGNGGKMRARWSCKKVGNEEAKNRAEAFANSLLQGTFNPRLLHKATGTRLSRNDMKYNILVEDEEQPKHSAFGGNEPMKAPGAAQSIYGPRATKAVRGAAGQRRKGGRGTGKKKAEAMGFYGASGCRMPGDFMKMSPDASYSGAFQMYMADRPYSSSVLGSSYDTVTSAGDALMPNNWHNWNSAGQNLDYSGEWEYSEPPMDYAQYNQMYDMGQPNYAEQMEWMRNGCMMDYMRVGTDGPLTTAREVTDETGAEVSNPGEQFYQYFRQNPSLCYNDSNFLQDQLRLSGSYFDIDFLQKEQSSSQSRCSYIKPLWNEMEPLDAKARQVMKGMTKVNVAVPAGHNYDGGDMTTTTNLISKTESTDECLNDMDLSRAPTIRPWSSYDNMKVPDISVDEINYAPNYPVAGMQSMYMEDKADYLQKEHTSGTKTDEEGVENFNSQMSEAGMGTFYAANKMEMNNDLKKPNLMHSAMAQQTV</sequence>
<protein>
    <submittedName>
        <fullName evidence="2">Uncharacterized protein</fullName>
    </submittedName>
</protein>
<organism evidence="2 3">
    <name type="scientific">Babesia gibsoni</name>
    <dbReference type="NCBI Taxonomy" id="33632"/>
    <lineage>
        <taxon>Eukaryota</taxon>
        <taxon>Sar</taxon>
        <taxon>Alveolata</taxon>
        <taxon>Apicomplexa</taxon>
        <taxon>Aconoidasida</taxon>
        <taxon>Piroplasmida</taxon>
        <taxon>Babesiidae</taxon>
        <taxon>Babesia</taxon>
    </lineage>
</organism>
<feature type="region of interest" description="Disordered" evidence="1">
    <location>
        <begin position="1"/>
        <end position="39"/>
    </location>
</feature>
<reference evidence="2" key="1">
    <citation type="submission" date="2023-08" db="EMBL/GenBank/DDBJ databases">
        <title>Draft sequence of the Babesia gibsoni genome.</title>
        <authorList>
            <person name="Yamagishi J.Y."/>
            <person name="Xuan X.X."/>
        </authorList>
    </citation>
    <scope>NUCLEOTIDE SEQUENCE</scope>
    <source>
        <strain evidence="2">Azabu</strain>
    </source>
</reference>
<proteinExistence type="predicted"/>
<name>A0AAD8URW9_BABGI</name>
<keyword evidence="3" id="KW-1185">Reference proteome</keyword>